<dbReference type="InterPro" id="IPR020568">
    <property type="entry name" value="Ribosomal_Su5_D2-typ_SF"/>
</dbReference>
<dbReference type="Proteomes" id="UP000677054">
    <property type="component" value="Unassembled WGS sequence"/>
</dbReference>
<dbReference type="PANTHER" id="PTHR42908:SF3">
    <property type="entry name" value="ELONGATION FACTOR-LIKE GTPASE 1"/>
    <property type="match status" value="1"/>
</dbReference>
<dbReference type="PROSITE" id="PS51722">
    <property type="entry name" value="G_TR_2"/>
    <property type="match status" value="1"/>
</dbReference>
<keyword evidence="2" id="KW-0342">GTP-binding</keyword>
<dbReference type="EMBL" id="CAJPEV010000982">
    <property type="protein sequence ID" value="CAG0889912.1"/>
    <property type="molecule type" value="Genomic_DNA"/>
</dbReference>
<accession>A0A7R9A725</accession>
<keyword evidence="6" id="KW-1185">Reference proteome</keyword>
<dbReference type="SUPFAM" id="SSF52540">
    <property type="entry name" value="P-loop containing nucleoside triphosphate hydrolases"/>
    <property type="match status" value="1"/>
</dbReference>
<dbReference type="PANTHER" id="PTHR42908">
    <property type="entry name" value="TRANSLATION ELONGATION FACTOR-RELATED"/>
    <property type="match status" value="1"/>
</dbReference>
<dbReference type="OrthoDB" id="364892at2759"/>
<dbReference type="Gene3D" id="3.40.50.300">
    <property type="entry name" value="P-loop containing nucleotide triphosphate hydrolases"/>
    <property type="match status" value="1"/>
</dbReference>
<evidence type="ECO:0000313" key="5">
    <source>
        <dbReference type="EMBL" id="CAD7245891.1"/>
    </source>
</evidence>
<dbReference type="Pfam" id="PF25118">
    <property type="entry name" value="EFL1"/>
    <property type="match status" value="1"/>
</dbReference>
<dbReference type="InterPro" id="IPR014721">
    <property type="entry name" value="Ribsml_uS5_D2-typ_fold_subgr"/>
</dbReference>
<dbReference type="Gene3D" id="2.40.30.10">
    <property type="entry name" value="Translation factors"/>
    <property type="match status" value="1"/>
</dbReference>
<feature type="compositionally biased region" description="Basic and acidic residues" evidence="3">
    <location>
        <begin position="367"/>
        <end position="388"/>
    </location>
</feature>
<feature type="region of interest" description="Disordered" evidence="3">
    <location>
        <begin position="347"/>
        <end position="388"/>
    </location>
</feature>
<evidence type="ECO:0000256" key="3">
    <source>
        <dbReference type="SAM" id="MobiDB-lite"/>
    </source>
</evidence>
<dbReference type="FunFam" id="3.90.1430.10:FF:000002">
    <property type="entry name" value="Elongation factor like GTPase 1"/>
    <property type="match status" value="1"/>
</dbReference>
<dbReference type="InterPro" id="IPR000795">
    <property type="entry name" value="T_Tr_GTP-bd_dom"/>
</dbReference>
<dbReference type="SUPFAM" id="SSF54211">
    <property type="entry name" value="Ribosomal protein S5 domain 2-like"/>
    <property type="match status" value="1"/>
</dbReference>
<name>A0A7R9A725_9CRUS</name>
<dbReference type="GO" id="GO:0042256">
    <property type="term" value="P:cytosolic ribosome assembly"/>
    <property type="evidence" value="ECO:0007669"/>
    <property type="project" value="TreeGrafter"/>
</dbReference>
<dbReference type="GO" id="GO:0003924">
    <property type="term" value="F:GTPase activity"/>
    <property type="evidence" value="ECO:0007669"/>
    <property type="project" value="InterPro"/>
</dbReference>
<dbReference type="GO" id="GO:1990904">
    <property type="term" value="C:ribonucleoprotein complex"/>
    <property type="evidence" value="ECO:0007669"/>
    <property type="project" value="TreeGrafter"/>
</dbReference>
<gene>
    <name evidence="5" type="ORF">DSTB1V02_LOCUS5757</name>
</gene>
<organism evidence="5">
    <name type="scientific">Darwinula stevensoni</name>
    <dbReference type="NCBI Taxonomy" id="69355"/>
    <lineage>
        <taxon>Eukaryota</taxon>
        <taxon>Metazoa</taxon>
        <taxon>Ecdysozoa</taxon>
        <taxon>Arthropoda</taxon>
        <taxon>Crustacea</taxon>
        <taxon>Oligostraca</taxon>
        <taxon>Ostracoda</taxon>
        <taxon>Podocopa</taxon>
        <taxon>Podocopida</taxon>
        <taxon>Darwinulocopina</taxon>
        <taxon>Darwinuloidea</taxon>
        <taxon>Darwinulidae</taxon>
        <taxon>Darwinula</taxon>
    </lineage>
</organism>
<evidence type="ECO:0000313" key="6">
    <source>
        <dbReference type="Proteomes" id="UP000677054"/>
    </source>
</evidence>
<evidence type="ECO:0000256" key="1">
    <source>
        <dbReference type="ARBA" id="ARBA00022741"/>
    </source>
</evidence>
<dbReference type="InterPro" id="IPR027417">
    <property type="entry name" value="P-loop_NTPase"/>
</dbReference>
<dbReference type="InterPro" id="IPR009000">
    <property type="entry name" value="Transl_B-barrel_sf"/>
</dbReference>
<dbReference type="Pfam" id="PF00009">
    <property type="entry name" value="GTP_EFTU"/>
    <property type="match status" value="1"/>
</dbReference>
<dbReference type="EMBL" id="LR900499">
    <property type="protein sequence ID" value="CAD7245891.1"/>
    <property type="molecule type" value="Genomic_DNA"/>
</dbReference>
<dbReference type="GO" id="GO:0043022">
    <property type="term" value="F:ribosome binding"/>
    <property type="evidence" value="ECO:0007669"/>
    <property type="project" value="TreeGrafter"/>
</dbReference>
<dbReference type="Gene3D" id="3.90.1430.10">
    <property type="entry name" value="Yeast translation eEF2 (G' domain)"/>
    <property type="match status" value="1"/>
</dbReference>
<proteinExistence type="predicted"/>
<evidence type="ECO:0000256" key="2">
    <source>
        <dbReference type="ARBA" id="ARBA00023134"/>
    </source>
</evidence>
<dbReference type="SUPFAM" id="SSF54980">
    <property type="entry name" value="EF-G C-terminal domain-like"/>
    <property type="match status" value="1"/>
</dbReference>
<dbReference type="InterPro" id="IPR035647">
    <property type="entry name" value="EFG_III/V"/>
</dbReference>
<dbReference type="AlphaFoldDB" id="A0A7R9A725"/>
<dbReference type="Gene3D" id="3.30.70.870">
    <property type="entry name" value="Elongation Factor G (Translational Gtpase), domain 3"/>
    <property type="match status" value="1"/>
</dbReference>
<dbReference type="SUPFAM" id="SSF50447">
    <property type="entry name" value="Translation proteins"/>
    <property type="match status" value="1"/>
</dbReference>
<reference evidence="5" key="1">
    <citation type="submission" date="2020-11" db="EMBL/GenBank/DDBJ databases">
        <authorList>
            <person name="Tran Van P."/>
        </authorList>
    </citation>
    <scope>NUCLEOTIDE SEQUENCE</scope>
</reference>
<sequence>MNGEEYLLNLIDSPGHVDFTSEVSTAVRLCDGALVLVDVVEGICPQTVASLRQAWQEDIRPILILNKLDRLITEMKLSPLDAYMHLARILEQVNAVMGELFASDVMEQETKGEEWTSLLEEADDSSVCFSPEAGNVIFASALNGWGFSLTHFATAIGGKLGLNAQNLERVLWGDYYVNMKTKHIMKGAQSKAKKPLFVQLVLENLWKVYEATLLTRDPQSTEKIIATLGLKIPARDLRHSDPRVQLQAIMNRWLPLASAVMDQAVKKLPSPEGMSEKRAEHLMCSRLQSFDSLPPETRELRDAFLACSKNSQNSPVIAFISKMIPVERSSLPKYKARPLGVEELAQRREEARNRHAQRIQNQTQTGEGEKEIPDNLSDSRKVEKEEESHTPSTVFVAFARVFSGTLTPGQRLYVLGPKHNPATALQKYKGGKEVDGSITLESLHLKEHVTICEVTDLYLFMGRELEALFSVPAGNILGIGGLEKHVLKSATLTSTLACPSFAEIQSQVVPILRDMASFERGLHLLNQADACVEVLLQESGEHVIVTAGQVHLQRCLDDLREQFARVDINASPPLVSFRETIVPPPTVDMVNEAITEAVSNGKMGTDEGNANQDLSGSITMKTSNRLCTVRICAKPLPVQVTLLLEQNGEILKALDHQWTKNRNEDFELSQVTMDRLAELQSQLETAFQEAGPDWIDAVSKIWSFGPRRCGPNILLNRVPGYASREGAFEALRTGSVSRLWEYDSSFISGFQLATLNGPICEESMMGVCFVVEDWILESPLQNNSGLEVGGISQPYGPFSGQIMSTVKECCRRAFQAQPQRLMIPMYSCTIHVTAEAL</sequence>
<feature type="domain" description="Tr-type G" evidence="4">
    <location>
        <begin position="1"/>
        <end position="165"/>
    </location>
</feature>
<dbReference type="GO" id="GO:0005525">
    <property type="term" value="F:GTP binding"/>
    <property type="evidence" value="ECO:0007669"/>
    <property type="project" value="UniProtKB-KW"/>
</dbReference>
<dbReference type="InterPro" id="IPR056752">
    <property type="entry name" value="EFL1"/>
</dbReference>
<protein>
    <recommendedName>
        <fullName evidence="4">Tr-type G domain-containing protein</fullName>
    </recommendedName>
</protein>
<dbReference type="GO" id="GO:0005829">
    <property type="term" value="C:cytosol"/>
    <property type="evidence" value="ECO:0007669"/>
    <property type="project" value="TreeGrafter"/>
</dbReference>
<feature type="non-terminal residue" evidence="5">
    <location>
        <position position="837"/>
    </location>
</feature>
<keyword evidence="1" id="KW-0547">Nucleotide-binding</keyword>
<dbReference type="CDD" id="cd16268">
    <property type="entry name" value="EF2_II"/>
    <property type="match status" value="1"/>
</dbReference>
<evidence type="ECO:0000259" key="4">
    <source>
        <dbReference type="PROSITE" id="PS51722"/>
    </source>
</evidence>
<dbReference type="FunFam" id="3.30.70.870:FF:000002">
    <property type="entry name" value="Translation elongation factor 2"/>
    <property type="match status" value="1"/>
</dbReference>
<dbReference type="CDD" id="cd01681">
    <property type="entry name" value="aeEF2_snRNP_like_IV"/>
    <property type="match status" value="1"/>
</dbReference>
<dbReference type="Gene3D" id="3.30.230.10">
    <property type="match status" value="1"/>
</dbReference>